<protein>
    <submittedName>
        <fullName evidence="1">Uncharacterized protein</fullName>
    </submittedName>
</protein>
<name>A0A7C5SS98_9DEIN</name>
<dbReference type="EMBL" id="DRNZ01000309">
    <property type="protein sequence ID" value="HHO58531.1"/>
    <property type="molecule type" value="Genomic_DNA"/>
</dbReference>
<comment type="caution">
    <text evidence="1">The sequence shown here is derived from an EMBL/GenBank/DDBJ whole genome shotgun (WGS) entry which is preliminary data.</text>
</comment>
<accession>A0A7C5SS98</accession>
<organism evidence="1">
    <name type="scientific">Oceanithermus profundus</name>
    <dbReference type="NCBI Taxonomy" id="187137"/>
    <lineage>
        <taxon>Bacteria</taxon>
        <taxon>Thermotogati</taxon>
        <taxon>Deinococcota</taxon>
        <taxon>Deinococci</taxon>
        <taxon>Thermales</taxon>
        <taxon>Thermaceae</taxon>
        <taxon>Oceanithermus</taxon>
    </lineage>
</organism>
<gene>
    <name evidence="1" type="ORF">ENJ85_05085</name>
</gene>
<evidence type="ECO:0000313" key="1">
    <source>
        <dbReference type="EMBL" id="HHO58531.1"/>
    </source>
</evidence>
<sequence length="169" mass="19035">MVLVPPNFHSMMLWVSPNCRSWLIGADYIPTVDDLTPYQWWWDNALDQYQVSNFGLEFMSPNIGGPEKITPDVRYLYALLEEATPACAGVLPRMDQYYVNDPGQEYGNPQYVSAIDQLKNSALSSFYLLGETLLGLIQRGWALDDENPDPWSMGRAIMEAEGEIDFGGG</sequence>
<dbReference type="Proteomes" id="UP000886105">
    <property type="component" value="Unassembled WGS sequence"/>
</dbReference>
<proteinExistence type="predicted"/>
<reference evidence="1" key="1">
    <citation type="journal article" date="2020" name="mSystems">
        <title>Genome- and Community-Level Interaction Insights into Carbon Utilization and Element Cycling Functions of Hydrothermarchaeota in Hydrothermal Sediment.</title>
        <authorList>
            <person name="Zhou Z."/>
            <person name="Liu Y."/>
            <person name="Xu W."/>
            <person name="Pan J."/>
            <person name="Luo Z.H."/>
            <person name="Li M."/>
        </authorList>
    </citation>
    <scope>NUCLEOTIDE SEQUENCE [LARGE SCALE GENOMIC DNA]</scope>
    <source>
        <strain evidence="1">HyVt-523</strain>
    </source>
</reference>
<dbReference type="AlphaFoldDB" id="A0A7C5SS98"/>